<gene>
    <name evidence="1" type="ORF">HNY73_016054</name>
</gene>
<protein>
    <submittedName>
        <fullName evidence="1">Uncharacterized protein</fullName>
    </submittedName>
</protein>
<name>A0A8T0EIT4_ARGBR</name>
<proteinExistence type="predicted"/>
<sequence>MVDYYPSEVARLVLGYMKEVLCPQTWETFLSESADLQEHNRVLQSGRSGSTNIEGKSLQEILHEYHCLKDAAENRVRNTSNSRLLD</sequence>
<organism evidence="1 2">
    <name type="scientific">Argiope bruennichi</name>
    <name type="common">Wasp spider</name>
    <name type="synonym">Aranea bruennichi</name>
    <dbReference type="NCBI Taxonomy" id="94029"/>
    <lineage>
        <taxon>Eukaryota</taxon>
        <taxon>Metazoa</taxon>
        <taxon>Ecdysozoa</taxon>
        <taxon>Arthropoda</taxon>
        <taxon>Chelicerata</taxon>
        <taxon>Arachnida</taxon>
        <taxon>Araneae</taxon>
        <taxon>Araneomorphae</taxon>
        <taxon>Entelegynae</taxon>
        <taxon>Araneoidea</taxon>
        <taxon>Araneidae</taxon>
        <taxon>Argiope</taxon>
    </lineage>
</organism>
<evidence type="ECO:0000313" key="1">
    <source>
        <dbReference type="EMBL" id="KAF8773384.1"/>
    </source>
</evidence>
<accession>A0A8T0EIT4</accession>
<comment type="caution">
    <text evidence="1">The sequence shown here is derived from an EMBL/GenBank/DDBJ whole genome shotgun (WGS) entry which is preliminary data.</text>
</comment>
<dbReference type="EMBL" id="JABXBU010002227">
    <property type="protein sequence ID" value="KAF8773384.1"/>
    <property type="molecule type" value="Genomic_DNA"/>
</dbReference>
<reference evidence="1" key="1">
    <citation type="journal article" date="2020" name="bioRxiv">
        <title>Chromosome-level reference genome of the European wasp spider Argiope bruennichi: a resource for studies on range expansion and evolutionary adaptation.</title>
        <authorList>
            <person name="Sheffer M.M."/>
            <person name="Hoppe A."/>
            <person name="Krehenwinkel H."/>
            <person name="Uhl G."/>
            <person name="Kuss A.W."/>
            <person name="Jensen L."/>
            <person name="Jensen C."/>
            <person name="Gillespie R.G."/>
            <person name="Hoff K.J."/>
            <person name="Prost S."/>
        </authorList>
    </citation>
    <scope>NUCLEOTIDE SEQUENCE</scope>
</reference>
<keyword evidence="2" id="KW-1185">Reference proteome</keyword>
<dbReference type="Proteomes" id="UP000807504">
    <property type="component" value="Unassembled WGS sequence"/>
</dbReference>
<dbReference type="AlphaFoldDB" id="A0A8T0EIT4"/>
<evidence type="ECO:0000313" key="2">
    <source>
        <dbReference type="Proteomes" id="UP000807504"/>
    </source>
</evidence>
<reference evidence="1" key="2">
    <citation type="submission" date="2020-06" db="EMBL/GenBank/DDBJ databases">
        <authorList>
            <person name="Sheffer M."/>
        </authorList>
    </citation>
    <scope>NUCLEOTIDE SEQUENCE</scope>
</reference>